<gene>
    <name evidence="1" type="ORF">CEXT_336491</name>
</gene>
<keyword evidence="2" id="KW-1185">Reference proteome</keyword>
<evidence type="ECO:0000313" key="2">
    <source>
        <dbReference type="Proteomes" id="UP001054945"/>
    </source>
</evidence>
<dbReference type="Proteomes" id="UP001054945">
    <property type="component" value="Unassembled WGS sequence"/>
</dbReference>
<dbReference type="EMBL" id="BPLR01014494">
    <property type="protein sequence ID" value="GIY69144.1"/>
    <property type="molecule type" value="Genomic_DNA"/>
</dbReference>
<organism evidence="1 2">
    <name type="scientific">Caerostris extrusa</name>
    <name type="common">Bark spider</name>
    <name type="synonym">Caerostris bankana</name>
    <dbReference type="NCBI Taxonomy" id="172846"/>
    <lineage>
        <taxon>Eukaryota</taxon>
        <taxon>Metazoa</taxon>
        <taxon>Ecdysozoa</taxon>
        <taxon>Arthropoda</taxon>
        <taxon>Chelicerata</taxon>
        <taxon>Arachnida</taxon>
        <taxon>Araneae</taxon>
        <taxon>Araneomorphae</taxon>
        <taxon>Entelegynae</taxon>
        <taxon>Araneoidea</taxon>
        <taxon>Araneidae</taxon>
        <taxon>Caerostris</taxon>
    </lineage>
</organism>
<sequence length="165" mass="19233">MPSINSLKQMCLNKVATSCFKDKEMLEVIRTNDAIRITGYGGYESVLDSKVSEKISEILPIKKVDLADFSWRMGTIDELETAQTIAENCNIDIKKRFLLACEHSLEDNVTELWKIMSSEEKSLIRRNRLPRDAKIWIDIVKRKCMNENWLQKQKKKLCCFAFSHR</sequence>
<dbReference type="AlphaFoldDB" id="A0AAV4VGP9"/>
<comment type="caution">
    <text evidence="1">The sequence shown here is derived from an EMBL/GenBank/DDBJ whole genome shotgun (WGS) entry which is preliminary data.</text>
</comment>
<protein>
    <submittedName>
        <fullName evidence="1">Uncharacterized protein</fullName>
    </submittedName>
</protein>
<accession>A0AAV4VGP9</accession>
<proteinExistence type="predicted"/>
<evidence type="ECO:0000313" key="1">
    <source>
        <dbReference type="EMBL" id="GIY69144.1"/>
    </source>
</evidence>
<reference evidence="1 2" key="1">
    <citation type="submission" date="2021-06" db="EMBL/GenBank/DDBJ databases">
        <title>Caerostris extrusa draft genome.</title>
        <authorList>
            <person name="Kono N."/>
            <person name="Arakawa K."/>
        </authorList>
    </citation>
    <scope>NUCLEOTIDE SEQUENCE [LARGE SCALE GENOMIC DNA]</scope>
</reference>
<name>A0AAV4VGP9_CAEEX</name>